<dbReference type="PANTHER" id="PTHR32305:SF15">
    <property type="entry name" value="PROTEIN RHSA-RELATED"/>
    <property type="match status" value="1"/>
</dbReference>
<evidence type="ECO:0000256" key="2">
    <source>
        <dbReference type="SAM" id="MobiDB-lite"/>
    </source>
</evidence>
<feature type="domain" description="GIY-YIG" evidence="3">
    <location>
        <begin position="2480"/>
        <end position="2561"/>
    </location>
</feature>
<feature type="compositionally biased region" description="Low complexity" evidence="2">
    <location>
        <begin position="860"/>
        <end position="876"/>
    </location>
</feature>
<dbReference type="PROSITE" id="PS51172">
    <property type="entry name" value="CBM3"/>
    <property type="match status" value="3"/>
</dbReference>
<evidence type="ECO:0000313" key="5">
    <source>
        <dbReference type="EMBL" id="SHJ48545.1"/>
    </source>
</evidence>
<dbReference type="GO" id="GO:0030248">
    <property type="term" value="F:cellulose binding"/>
    <property type="evidence" value="ECO:0007669"/>
    <property type="project" value="InterPro"/>
</dbReference>
<dbReference type="EMBL" id="FRAC01000006">
    <property type="protein sequence ID" value="SHJ48545.1"/>
    <property type="molecule type" value="Genomic_DNA"/>
</dbReference>
<organism evidence="5 6">
    <name type="scientific">Anaerocolumna jejuensis DSM 15929</name>
    <dbReference type="NCBI Taxonomy" id="1121322"/>
    <lineage>
        <taxon>Bacteria</taxon>
        <taxon>Bacillati</taxon>
        <taxon>Bacillota</taxon>
        <taxon>Clostridia</taxon>
        <taxon>Lachnospirales</taxon>
        <taxon>Lachnospiraceae</taxon>
        <taxon>Anaerocolumna</taxon>
    </lineage>
</organism>
<accession>A0A1M6JP94</accession>
<dbReference type="Gene3D" id="2.180.10.10">
    <property type="entry name" value="RHS repeat-associated core"/>
    <property type="match status" value="5"/>
</dbReference>
<dbReference type="SUPFAM" id="SSF49384">
    <property type="entry name" value="Carbohydrate-binding domain"/>
    <property type="match status" value="3"/>
</dbReference>
<feature type="region of interest" description="Disordered" evidence="2">
    <location>
        <begin position="597"/>
        <end position="617"/>
    </location>
</feature>
<feature type="domain" description="CBM3" evidence="4">
    <location>
        <begin position="894"/>
        <end position="1045"/>
    </location>
</feature>
<keyword evidence="6" id="KW-1185">Reference proteome</keyword>
<dbReference type="InterPro" id="IPR050708">
    <property type="entry name" value="T6SS_VgrG/RHS"/>
</dbReference>
<evidence type="ECO:0000256" key="1">
    <source>
        <dbReference type="ARBA" id="ARBA00022737"/>
    </source>
</evidence>
<proteinExistence type="predicted"/>
<evidence type="ECO:0000259" key="4">
    <source>
        <dbReference type="PROSITE" id="PS51172"/>
    </source>
</evidence>
<keyword evidence="1" id="KW-0677">Repeat</keyword>
<evidence type="ECO:0000313" key="6">
    <source>
        <dbReference type="Proteomes" id="UP000184386"/>
    </source>
</evidence>
<dbReference type="Pfam" id="PF20148">
    <property type="entry name" value="DUF6531"/>
    <property type="match status" value="1"/>
</dbReference>
<name>A0A1M6JP94_9FIRM</name>
<dbReference type="InterPro" id="IPR008965">
    <property type="entry name" value="CBM2/CBM3_carb-bd_dom_sf"/>
</dbReference>
<dbReference type="InterPro" id="IPR000305">
    <property type="entry name" value="GIY-YIG_endonuc"/>
</dbReference>
<dbReference type="NCBIfam" id="TIGR01643">
    <property type="entry name" value="YD_repeat_2x"/>
    <property type="match status" value="22"/>
</dbReference>
<feature type="compositionally biased region" description="Low complexity" evidence="2">
    <location>
        <begin position="598"/>
        <end position="617"/>
    </location>
</feature>
<sequence>MEAFNYDKRKQFTKVLFKKGLSLLLCITIILTGIPFTAEAATQKKFIKAEPSAFVPSAGEKAKITFNLESEHVLDVKIMQKGKVIAYLAKGVKYEGKYKSHELSWDGKDAGGSLVKNGSYQVVAEPQEEGYQKFKSITTVTAIKDNSKEISVVPYASGSTLLVYGKGGKKQGVSRVSLTYSKDGGTGKTVTATVGDNLWYAPVSMSAYSLYSFSAAVTSSSGSSTEKMTALRHVFRVTDRMEYLAGAYFDNYKKDSAILTDNNLANGYTNDGELVGSNILILNPTGAISGKLKKDSNLTGQHLGIIDQLQRTASENPVSLTMGNHFYENEDITVEGFQPLTFSRVYNSLSHSFHEFGMAWSDSYSYHLQDMGKTVAIQFEDGHLEYYTKSGDGYTTAEGLVRKLVKGQDGSFTLTKDKRDIYHFDPNGKLVTIKDLNGNTITLSYTDGLLSKIQSLSGYLDLTYNTDGSLKNIKDGGGRTVSYTYSNGELTGYTDVNGNKTTYSYDTKGRLAKAVSPEGVPLLAVTYDDNDRVLAKTLQGGTYQYSYDDDKRTITCTEPNGNKTLFRYSKEYRIESEENSDGTKKYYYKDGSKTGANAGTSKESAAGAATTSAGSGKSSYVLAGSADSGSTQSDRQAAVESDALNVPFWRGLLLTDNLLSKQDNGSRLKSMGVASDNLFLNPYGASQITLNALSDSTVSGSAIKLELKTHNMNTATGSTTNNTLYPQYRIYNTGTETVSLSDITLRYYYTVDGERPQNFFTDWFSAGANSCVTGRFAKLTEPAQTADYYVEVGFTGGAGDLEPGKYIETHTRIGKDDWSVFKPGNDYSQNLANEFTYFDQVDMFYKGKLVWGKGSLGSGTDPVTPTNPAVTATPEPQATPTPKPQATPTPEPKDYKLTLQMYNTGNSGKTANTIHPMMRLLNTGNQMVKYSDITIRYYYTADDNKPQNFWCDWSDAGQNNITGAFHKLTEKYEGADTYLEIGFKEDSGYLGIGASTDLHIRFAKNDWTDYNLTNDYSLRAGESFADWDQVDVFIKGEKVWGKGILPAEEEDEEEHIDYADTTYTPVRGEMYNTAKEKRSNNLSPRFRIYNTSEENIRLTDLHINYFYTTDGAEDQIFEADWAGIGGMFQTSIGRNNITADFTEVGDSNLATNCVADIGFTGTDAVLKPGDYLELHTRIHRPNWTNYVQTNDYSFNVDSTDYEEWNKIAVFVGGKWAFGSLPLTYAGMVDPDPEDDYPVDTKGPFGSDTDKDGNTTYYSYDDSGNITAQVDALGNKIEYTYNKFNQITSITDALGNKTVYGYDGNGNLISYTDALGNKTEYTYNSFGAITKVTLPDGSFETRNYDSRGNLTSVTDAEGNTVAYTYDSFNRITQAKDAMGNVNSAGSTESYEYLMDGSLTRITDAYGNTTLAAYNKDGKLTKETDKNGNAVKYTYSTATGLLSQVTDALSAAEKYEYDSMGNVTAVTAADGGKTTYDYDLFGRKSAETDPLGGKTTYTYDKNGNLTQEKDALGDITKYTYDKVNRLSSYTDALGNTSSYEYDALGRTTKEMDALGGATAYAYDKNGRLTETTDALGNTVKQKYNNLGLLTASIDGEGNRTAYTYDKTGNQLTETDGEGNTQTQVYDKNGNLIKGTDALGHGTTYTYDKLNRLTSEKDALGNTTGYQYDANGNRTVETDALGNATKYTYDALNQLTKVTDAAGGITQYAYNKMGQQTKVTDAMGNGTSYQYDKNGNQVKVTDALGYNTIYTYDSLNHLLTEKDAKGKVTTYTYDSLGNLLTEKDPKGNTTAYEYDVMGQLAKVTDALGEKAAYTFDKGGNLVKAVRFGETADKNQQTSYQYDKNGQLIGLEDSLGRKESYAYDGAGRKIKNTAKDNTVTGYTYDKAGSLIKKTYSDGKTVAYTYDALSRIKTMTDGTGTTSYEYDSLGQTQKVTDGKNRSIRYTWTKTGEKDSMTYPDGSKVSYAYDKAGNLTGVTDTNGGSNTYNYDALGQVTAKKLANGAESLYTYDGTGLLTQRQEKTGGAVKETYSYVYDAGGNRTKETGVKNGTTNTITYTYDALNQLTKVADGTVTRKYAYDEFNNRSSKEESGKSKITYSYNTLNQLTEEKQGTKEKGYAYDKQGNLSQVKENEKLAESYTFDSAGMLSKVINADKGTTSSYAYDGAGNRVSSEVKSDGIRKSKKEYVIDTQSAYGDIVGAIDTTEEGKTKTSYFTYGNGLVSAEKDGIIGYYRIDEKNTVTDILDKTGNVKASLSYDEFGVLENTEELNNRNIFVGYLFSYTGHVYDDSTGLYYAKARYYDAKSGRFVSEDRFKGRLATPLSHNLYIYVNNNPIRYGDPSGLITTVVNDGGSGYSSLFLTSDVSLKPGVQEIISYYDDLYVQAIVAYDLGILRDYEYSELKKTCIENVRELRKTNKVKKDNSKIFDFIMGLGGFIPYVGPIFDSLSSPIMLGDDTISGAAINKIIEPNNNSKITKALANSPKYAFTYTVYELYNEAGEVKYVGRTRQKLDIRKKQHWKADLNKRGLEIRAAKYQGKVLEGLSYSEARGLEQIVFDDRGGFKKLLNVIRPLNTENKKAAKKIAKYLKDARKFLK</sequence>
<dbReference type="Pfam" id="PF00942">
    <property type="entry name" value="CBM_3"/>
    <property type="match status" value="3"/>
</dbReference>
<dbReference type="Gene3D" id="2.60.40.710">
    <property type="entry name" value="Endoglucanase-like"/>
    <property type="match status" value="3"/>
</dbReference>
<evidence type="ECO:0000259" key="3">
    <source>
        <dbReference type="PROSITE" id="PS50164"/>
    </source>
</evidence>
<feature type="region of interest" description="Disordered" evidence="2">
    <location>
        <begin position="856"/>
        <end position="891"/>
    </location>
</feature>
<dbReference type="InterPro" id="IPR001956">
    <property type="entry name" value="CBM3"/>
</dbReference>
<feature type="compositionally biased region" description="Pro residues" evidence="2">
    <location>
        <begin position="877"/>
        <end position="890"/>
    </location>
</feature>
<dbReference type="NCBIfam" id="TIGR03696">
    <property type="entry name" value="Rhs_assc_core"/>
    <property type="match status" value="1"/>
</dbReference>
<dbReference type="Pfam" id="PF25023">
    <property type="entry name" value="TEN_YD-shell"/>
    <property type="match status" value="4"/>
</dbReference>
<dbReference type="RefSeq" id="WP_073271896.1">
    <property type="nucleotide sequence ID" value="NZ_FRAC01000006.1"/>
</dbReference>
<dbReference type="Gene3D" id="3.90.930.1">
    <property type="match status" value="1"/>
</dbReference>
<dbReference type="InterPro" id="IPR045351">
    <property type="entry name" value="DUF6531"/>
</dbReference>
<protein>
    <submittedName>
        <fullName evidence="5">RHS repeat-associated core domain-containing protein</fullName>
    </submittedName>
</protein>
<dbReference type="InterPro" id="IPR036966">
    <property type="entry name" value="CBM3_sf"/>
</dbReference>
<dbReference type="Gene3D" id="2.60.40.4070">
    <property type="match status" value="1"/>
</dbReference>
<dbReference type="InterPro" id="IPR031325">
    <property type="entry name" value="RHS_repeat"/>
</dbReference>
<feature type="domain" description="CBM3" evidence="4">
    <location>
        <begin position="1062"/>
        <end position="1222"/>
    </location>
</feature>
<feature type="domain" description="CBM3" evidence="4">
    <location>
        <begin position="704"/>
        <end position="856"/>
    </location>
</feature>
<dbReference type="STRING" id="1121322.SAMN02745136_00156"/>
<dbReference type="Proteomes" id="UP000184386">
    <property type="component" value="Unassembled WGS sequence"/>
</dbReference>
<dbReference type="OrthoDB" id="9815752at2"/>
<reference evidence="5 6" key="1">
    <citation type="submission" date="2016-11" db="EMBL/GenBank/DDBJ databases">
        <authorList>
            <person name="Jaros S."/>
            <person name="Januszkiewicz K."/>
            <person name="Wedrychowicz H."/>
        </authorList>
    </citation>
    <scope>NUCLEOTIDE SEQUENCE [LARGE SCALE GENOMIC DNA]</scope>
    <source>
        <strain evidence="5 6">DSM 15929</strain>
    </source>
</reference>
<dbReference type="SMART" id="SM01067">
    <property type="entry name" value="CBM_3"/>
    <property type="match status" value="3"/>
</dbReference>
<dbReference type="InterPro" id="IPR006530">
    <property type="entry name" value="YD"/>
</dbReference>
<dbReference type="InterPro" id="IPR056823">
    <property type="entry name" value="TEN-like_YD-shell"/>
</dbReference>
<dbReference type="GO" id="GO:0005975">
    <property type="term" value="P:carbohydrate metabolic process"/>
    <property type="evidence" value="ECO:0007669"/>
    <property type="project" value="InterPro"/>
</dbReference>
<dbReference type="PANTHER" id="PTHR32305">
    <property type="match status" value="1"/>
</dbReference>
<dbReference type="Pfam" id="PF05593">
    <property type="entry name" value="RHS_repeat"/>
    <property type="match status" value="9"/>
</dbReference>
<dbReference type="PROSITE" id="PS50164">
    <property type="entry name" value="GIY_YIG"/>
    <property type="match status" value="1"/>
</dbReference>
<dbReference type="InterPro" id="IPR022385">
    <property type="entry name" value="Rhs_assc_core"/>
</dbReference>
<gene>
    <name evidence="5" type="ORF">SAMN02745136_00156</name>
</gene>